<name>W9GNB5_9MICO</name>
<accession>W9GNB5</accession>
<proteinExistence type="predicted"/>
<dbReference type="AlphaFoldDB" id="W9GNB5"/>
<keyword evidence="2" id="KW-1185">Reference proteome</keyword>
<evidence type="ECO:0000313" key="1">
    <source>
        <dbReference type="EMBL" id="EWT06323.1"/>
    </source>
</evidence>
<dbReference type="EMBL" id="AWQS01000054">
    <property type="protein sequence ID" value="EWT06323.1"/>
    <property type="molecule type" value="Genomic_DNA"/>
</dbReference>
<protein>
    <submittedName>
        <fullName evidence="1">Uncharacterized protein</fullName>
    </submittedName>
</protein>
<organism evidence="1 2">
    <name type="scientific">Intrasporangium chromatireducens Q5-1</name>
    <dbReference type="NCBI Taxonomy" id="584657"/>
    <lineage>
        <taxon>Bacteria</taxon>
        <taxon>Bacillati</taxon>
        <taxon>Actinomycetota</taxon>
        <taxon>Actinomycetes</taxon>
        <taxon>Micrococcales</taxon>
        <taxon>Intrasporangiaceae</taxon>
        <taxon>Intrasporangium</taxon>
    </lineage>
</organism>
<gene>
    <name evidence="1" type="ORF">N864_22620</name>
</gene>
<sequence>MAAECHAAWCAGYDLGVMHANRVAAQALAQELLSAQAAESLGLARREATERHGTAWAALVCDEEVA</sequence>
<reference evidence="2" key="1">
    <citation type="submission" date="2013-08" db="EMBL/GenBank/DDBJ databases">
        <title>Intrasporangium oryzae NRRL B-24470.</title>
        <authorList>
            <person name="Liu H."/>
            <person name="Wang G."/>
        </authorList>
    </citation>
    <scope>NUCLEOTIDE SEQUENCE [LARGE SCALE GENOMIC DNA]</scope>
    <source>
        <strain evidence="2">Q5-1</strain>
    </source>
</reference>
<dbReference type="Proteomes" id="UP000019494">
    <property type="component" value="Unassembled WGS sequence"/>
</dbReference>
<evidence type="ECO:0000313" key="2">
    <source>
        <dbReference type="Proteomes" id="UP000019494"/>
    </source>
</evidence>
<comment type="caution">
    <text evidence="1">The sequence shown here is derived from an EMBL/GenBank/DDBJ whole genome shotgun (WGS) entry which is preliminary data.</text>
</comment>